<dbReference type="InterPro" id="IPR009049">
    <property type="entry name" value="Argininosuccinate_lyase"/>
</dbReference>
<dbReference type="InterPro" id="IPR008948">
    <property type="entry name" value="L-Aspartase-like"/>
</dbReference>
<dbReference type="EMBL" id="BDJK01000059">
    <property type="protein sequence ID" value="GAV23869.1"/>
    <property type="molecule type" value="Genomic_DNA"/>
</dbReference>
<keyword evidence="3 6" id="KW-0055">Arginine biosynthesis</keyword>
<dbReference type="PROSITE" id="PS00163">
    <property type="entry name" value="FUMARATE_LYASES"/>
    <property type="match status" value="1"/>
</dbReference>
<dbReference type="RefSeq" id="WP_075860268.1">
    <property type="nucleotide sequence ID" value="NZ_BDJK01000059.1"/>
</dbReference>
<dbReference type="PANTHER" id="PTHR43814:SF1">
    <property type="entry name" value="ARGININOSUCCINATE LYASE"/>
    <property type="match status" value="1"/>
</dbReference>
<dbReference type="Gene3D" id="1.10.40.30">
    <property type="entry name" value="Fumarase/aspartase (C-terminal domain)"/>
    <property type="match status" value="1"/>
</dbReference>
<dbReference type="HAMAP" id="MF_00006">
    <property type="entry name" value="Arg_succ_lyase"/>
    <property type="match status" value="1"/>
</dbReference>
<dbReference type="InterPro" id="IPR024083">
    <property type="entry name" value="Fumarase/histidase_N"/>
</dbReference>
<evidence type="ECO:0000256" key="4">
    <source>
        <dbReference type="ARBA" id="ARBA00022605"/>
    </source>
</evidence>
<dbReference type="OrthoDB" id="9769623at2"/>
<reference evidence="10" key="1">
    <citation type="submission" date="2016-12" db="EMBL/GenBank/DDBJ databases">
        <title>Draft Genome Sequences od Carboxydothermus pertinax and islandicus, Hydrogenogenic Carboxydotrophic Bacteria.</title>
        <authorList>
            <person name="Fukuyama Y."/>
            <person name="Ohmae K."/>
            <person name="Yoneda Y."/>
            <person name="Yoshida T."/>
            <person name="Sako Y."/>
        </authorList>
    </citation>
    <scope>NUCLEOTIDE SEQUENCE [LARGE SCALE GENOMIC DNA]</scope>
    <source>
        <strain evidence="10">Ug1</strain>
    </source>
</reference>
<comment type="similarity">
    <text evidence="6">Belongs to the lyase 1 family. Argininosuccinate lyase subfamily.</text>
</comment>
<name>A0A1L8CYD0_9THEO</name>
<evidence type="ECO:0000256" key="6">
    <source>
        <dbReference type="HAMAP-Rule" id="MF_00006"/>
    </source>
</evidence>
<dbReference type="InterPro" id="IPR000362">
    <property type="entry name" value="Fumarate_lyase_fam"/>
</dbReference>
<accession>A0A1L8CYD0</accession>
<sequence length="457" mass="51772">MKLWGGRFEKDTDREMRDFHASIHFDWRLYEEDIRGSIAHVTMLARQGIITNEEKEKIVGALTEILEEIKAGKVDFSPEAEDIHLNIETLLIKKIGDVGKKVHTGRSRNDQVALDTRLYVKKEGTAIIALIKELQETLINLAEGHLNTIMPGYTHLQRAQPVTLAHHLLAYFWMFDRDRSRFYDCLKRADRSPLGAGALAGTTLPLDREFVSELLGFNGVCENSLDAVSDRDYILEFLFAAATTMMHLSRFSEEIVLWNSKEFSFVEIDDRYATGSSMMPQKKNPDAAELIRGKTGRVYGNLMAVLTMMKGLPLAYNKDMQEDKEPLFDTVDTLKGSLRVFTGMLKTIKFNQGAMYKAALKGFLNATDLAEYLVEKGVPFREAHRITGELVLKAEKTGRELLELSLDELKEMSPLIEEDIYEKLKIENVLAKRELLGGPAPQAVIEQLRQAREALAK</sequence>
<dbReference type="InterPro" id="IPR022761">
    <property type="entry name" value="Fumarate_lyase_N"/>
</dbReference>
<dbReference type="EC" id="4.3.2.1" evidence="2 6"/>
<dbReference type="CDD" id="cd01359">
    <property type="entry name" value="Argininosuccinate_lyase"/>
    <property type="match status" value="1"/>
</dbReference>
<evidence type="ECO:0000313" key="9">
    <source>
        <dbReference type="EMBL" id="GAV23869.1"/>
    </source>
</evidence>
<dbReference type="GO" id="GO:0042450">
    <property type="term" value="P:L-arginine biosynthetic process via ornithine"/>
    <property type="evidence" value="ECO:0007669"/>
    <property type="project" value="UniProtKB-UniRule"/>
</dbReference>
<comment type="caution">
    <text evidence="9">The sequence shown here is derived from an EMBL/GenBank/DDBJ whole genome shotgun (WGS) entry which is preliminary data.</text>
</comment>
<dbReference type="NCBIfam" id="TIGR00838">
    <property type="entry name" value="argH"/>
    <property type="match status" value="1"/>
</dbReference>
<dbReference type="PRINTS" id="PR00145">
    <property type="entry name" value="ARGSUCLYASE"/>
</dbReference>
<keyword evidence="5 6" id="KW-0456">Lyase</keyword>
<dbReference type="PANTHER" id="PTHR43814">
    <property type="entry name" value="ARGININOSUCCINATE LYASE"/>
    <property type="match status" value="1"/>
</dbReference>
<feature type="domain" description="Fumarate lyase N-terminal" evidence="7">
    <location>
        <begin position="6"/>
        <end position="300"/>
    </location>
</feature>
<dbReference type="PRINTS" id="PR00149">
    <property type="entry name" value="FUMRATELYASE"/>
</dbReference>
<protein>
    <recommendedName>
        <fullName evidence="2 6">Argininosuccinate lyase</fullName>
        <shortName evidence="6">ASAL</shortName>
        <ecNumber evidence="2 6">4.3.2.1</ecNumber>
    </recommendedName>
    <alternativeName>
        <fullName evidence="6">Arginosuccinase</fullName>
    </alternativeName>
</protein>
<dbReference type="FunFam" id="1.10.275.10:FF:000002">
    <property type="entry name" value="Argininosuccinate lyase"/>
    <property type="match status" value="1"/>
</dbReference>
<comment type="pathway">
    <text evidence="1 6">Amino-acid biosynthesis; L-arginine biosynthesis; L-arginine from L-ornithine and carbamoyl phosphate: step 3/3.</text>
</comment>
<proteinExistence type="inferred from homology"/>
<dbReference type="FunFam" id="1.10.40.30:FF:000001">
    <property type="entry name" value="Argininosuccinate lyase"/>
    <property type="match status" value="1"/>
</dbReference>
<evidence type="ECO:0000313" key="10">
    <source>
        <dbReference type="Proteomes" id="UP000187485"/>
    </source>
</evidence>
<evidence type="ECO:0000256" key="3">
    <source>
        <dbReference type="ARBA" id="ARBA00022571"/>
    </source>
</evidence>
<dbReference type="GO" id="GO:0004056">
    <property type="term" value="F:argininosuccinate lyase activity"/>
    <property type="evidence" value="ECO:0007669"/>
    <property type="project" value="UniProtKB-UniRule"/>
</dbReference>
<dbReference type="FunFam" id="1.20.200.10:FF:000002">
    <property type="entry name" value="Argininosuccinate lyase"/>
    <property type="match status" value="1"/>
</dbReference>
<keyword evidence="4 6" id="KW-0028">Amino-acid biosynthesis</keyword>
<dbReference type="InterPro" id="IPR029419">
    <property type="entry name" value="Arg_succ_lyase_C"/>
</dbReference>
<dbReference type="Proteomes" id="UP000187485">
    <property type="component" value="Unassembled WGS sequence"/>
</dbReference>
<evidence type="ECO:0000259" key="8">
    <source>
        <dbReference type="Pfam" id="PF14698"/>
    </source>
</evidence>
<comment type="catalytic activity">
    <reaction evidence="6">
        <text>2-(N(omega)-L-arginino)succinate = fumarate + L-arginine</text>
        <dbReference type="Rhea" id="RHEA:24020"/>
        <dbReference type="ChEBI" id="CHEBI:29806"/>
        <dbReference type="ChEBI" id="CHEBI:32682"/>
        <dbReference type="ChEBI" id="CHEBI:57472"/>
        <dbReference type="EC" id="4.3.2.1"/>
    </reaction>
</comment>
<comment type="subcellular location">
    <subcellularLocation>
        <location evidence="6">Cytoplasm</location>
    </subcellularLocation>
</comment>
<evidence type="ECO:0000259" key="7">
    <source>
        <dbReference type="Pfam" id="PF00206"/>
    </source>
</evidence>
<evidence type="ECO:0000256" key="5">
    <source>
        <dbReference type="ARBA" id="ARBA00023239"/>
    </source>
</evidence>
<dbReference type="Pfam" id="PF00206">
    <property type="entry name" value="Lyase_1"/>
    <property type="match status" value="1"/>
</dbReference>
<dbReference type="Gene3D" id="1.10.275.10">
    <property type="entry name" value="Fumarase/aspartase (N-terminal domain)"/>
    <property type="match status" value="1"/>
</dbReference>
<evidence type="ECO:0000256" key="1">
    <source>
        <dbReference type="ARBA" id="ARBA00004941"/>
    </source>
</evidence>
<evidence type="ECO:0000256" key="2">
    <source>
        <dbReference type="ARBA" id="ARBA00012338"/>
    </source>
</evidence>
<keyword evidence="6" id="KW-0963">Cytoplasm</keyword>
<dbReference type="InterPro" id="IPR020557">
    <property type="entry name" value="Fumarate_lyase_CS"/>
</dbReference>
<dbReference type="SUPFAM" id="SSF48557">
    <property type="entry name" value="L-aspartase-like"/>
    <property type="match status" value="1"/>
</dbReference>
<dbReference type="STRING" id="870242.cpu_23790"/>
<organism evidence="9 10">
    <name type="scientific">Carboxydothermus pertinax</name>
    <dbReference type="NCBI Taxonomy" id="870242"/>
    <lineage>
        <taxon>Bacteria</taxon>
        <taxon>Bacillati</taxon>
        <taxon>Bacillota</taxon>
        <taxon>Clostridia</taxon>
        <taxon>Thermoanaerobacterales</taxon>
        <taxon>Thermoanaerobacteraceae</taxon>
        <taxon>Carboxydothermus</taxon>
    </lineage>
</organism>
<gene>
    <name evidence="6" type="primary">argH</name>
    <name evidence="9" type="ORF">cpu_23790</name>
</gene>
<dbReference type="Pfam" id="PF14698">
    <property type="entry name" value="ASL_C2"/>
    <property type="match status" value="1"/>
</dbReference>
<keyword evidence="10" id="KW-1185">Reference proteome</keyword>
<dbReference type="GO" id="GO:0005829">
    <property type="term" value="C:cytosol"/>
    <property type="evidence" value="ECO:0007669"/>
    <property type="project" value="TreeGrafter"/>
</dbReference>
<feature type="domain" description="Argininosuccinate lyase C-terminal" evidence="8">
    <location>
        <begin position="363"/>
        <end position="430"/>
    </location>
</feature>
<dbReference type="UniPathway" id="UPA00068">
    <property type="reaction ID" value="UER00114"/>
</dbReference>
<dbReference type="AlphaFoldDB" id="A0A1L8CYD0"/>
<dbReference type="Gene3D" id="1.20.200.10">
    <property type="entry name" value="Fumarase/aspartase (Central domain)"/>
    <property type="match status" value="1"/>
</dbReference>